<evidence type="ECO:0000313" key="2">
    <source>
        <dbReference type="Proteomes" id="UP000186955"/>
    </source>
</evidence>
<comment type="caution">
    <text evidence="1">The sequence shown here is derived from an EMBL/GenBank/DDBJ whole genome shotgun (WGS) entry which is preliminary data.</text>
</comment>
<dbReference type="EMBL" id="MNBE01000602">
    <property type="protein sequence ID" value="OKP05848.1"/>
    <property type="molecule type" value="Genomic_DNA"/>
</dbReference>
<keyword evidence="2" id="KW-1185">Reference proteome</keyword>
<gene>
    <name evidence="1" type="ORF">PENSUB_6568</name>
</gene>
<proteinExistence type="predicted"/>
<accession>A0A1Q5U048</accession>
<dbReference type="AlphaFoldDB" id="A0A1Q5U048"/>
<evidence type="ECO:0000313" key="1">
    <source>
        <dbReference type="EMBL" id="OKP05848.1"/>
    </source>
</evidence>
<organism evidence="1 2">
    <name type="scientific">Penicillium subrubescens</name>
    <dbReference type="NCBI Taxonomy" id="1316194"/>
    <lineage>
        <taxon>Eukaryota</taxon>
        <taxon>Fungi</taxon>
        <taxon>Dikarya</taxon>
        <taxon>Ascomycota</taxon>
        <taxon>Pezizomycotina</taxon>
        <taxon>Eurotiomycetes</taxon>
        <taxon>Eurotiomycetidae</taxon>
        <taxon>Eurotiales</taxon>
        <taxon>Aspergillaceae</taxon>
        <taxon>Penicillium</taxon>
    </lineage>
</organism>
<sequence length="51" mass="6082">MVTLDIYRTSKDRQSRGRLIDGSNYYCIAFPTPVELREQIFRFARFVNSYS</sequence>
<protein>
    <submittedName>
        <fullName evidence="1">Uncharacterized protein</fullName>
    </submittedName>
</protein>
<reference evidence="1 2" key="1">
    <citation type="submission" date="2016-10" db="EMBL/GenBank/DDBJ databases">
        <title>Genome sequence of the ascomycete fungus Penicillium subrubescens.</title>
        <authorList>
            <person name="De Vries R.P."/>
            <person name="Peng M."/>
            <person name="Dilokpimol A."/>
            <person name="Hilden K."/>
            <person name="Makela M.R."/>
            <person name="Grigoriev I."/>
            <person name="Riley R."/>
            <person name="Granchi Z."/>
        </authorList>
    </citation>
    <scope>NUCLEOTIDE SEQUENCE [LARGE SCALE GENOMIC DNA]</scope>
    <source>
        <strain evidence="1 2">CBS 132785</strain>
    </source>
</reference>
<dbReference type="Proteomes" id="UP000186955">
    <property type="component" value="Unassembled WGS sequence"/>
</dbReference>
<name>A0A1Q5U048_9EURO</name>